<comment type="similarity">
    <text evidence="2">Belongs to the bacterial solute-binding protein 8 family.</text>
</comment>
<feature type="signal peptide" evidence="5">
    <location>
        <begin position="1"/>
        <end position="28"/>
    </location>
</feature>
<dbReference type="PROSITE" id="PS50983">
    <property type="entry name" value="FE_B12_PBP"/>
    <property type="match status" value="1"/>
</dbReference>
<dbReference type="GO" id="GO:0030288">
    <property type="term" value="C:outer membrane-bounded periplasmic space"/>
    <property type="evidence" value="ECO:0007669"/>
    <property type="project" value="TreeGrafter"/>
</dbReference>
<comment type="subcellular location">
    <subcellularLocation>
        <location evidence="1">Cell envelope</location>
    </subcellularLocation>
</comment>
<evidence type="ECO:0000256" key="1">
    <source>
        <dbReference type="ARBA" id="ARBA00004196"/>
    </source>
</evidence>
<feature type="domain" description="Fe/B12 periplasmic-binding" evidence="6">
    <location>
        <begin position="62"/>
        <end position="155"/>
    </location>
</feature>
<evidence type="ECO:0000256" key="3">
    <source>
        <dbReference type="ARBA" id="ARBA00022448"/>
    </source>
</evidence>
<reference evidence="7" key="1">
    <citation type="journal article" date="2021" name="PeerJ">
        <title>Extensive microbial diversity within the chicken gut microbiome revealed by metagenomics and culture.</title>
        <authorList>
            <person name="Gilroy R."/>
            <person name="Ravi A."/>
            <person name="Getino M."/>
            <person name="Pursley I."/>
            <person name="Horton D.L."/>
            <person name="Alikhan N.F."/>
            <person name="Baker D."/>
            <person name="Gharbi K."/>
            <person name="Hall N."/>
            <person name="Watson M."/>
            <person name="Adriaenssens E.M."/>
            <person name="Foster-Nyarko E."/>
            <person name="Jarju S."/>
            <person name="Secka A."/>
            <person name="Antonio M."/>
            <person name="Oren A."/>
            <person name="Chaudhuri R.R."/>
            <person name="La Ragione R."/>
            <person name="Hildebrand F."/>
            <person name="Pallen M.J."/>
        </authorList>
    </citation>
    <scope>NUCLEOTIDE SEQUENCE</scope>
    <source>
        <strain evidence="7">CHK171-7178</strain>
    </source>
</reference>
<reference evidence="7" key="2">
    <citation type="submission" date="2021-09" db="EMBL/GenBank/DDBJ databases">
        <authorList>
            <person name="Gilroy R."/>
        </authorList>
    </citation>
    <scope>NUCLEOTIDE SEQUENCE</scope>
    <source>
        <strain evidence="7">CHK171-7178</strain>
    </source>
</reference>
<evidence type="ECO:0000313" key="7">
    <source>
        <dbReference type="EMBL" id="HJF31617.1"/>
    </source>
</evidence>
<evidence type="ECO:0000256" key="5">
    <source>
        <dbReference type="SAM" id="SignalP"/>
    </source>
</evidence>
<evidence type="ECO:0000256" key="4">
    <source>
        <dbReference type="ARBA" id="ARBA00022729"/>
    </source>
</evidence>
<feature type="non-terminal residue" evidence="7">
    <location>
        <position position="155"/>
    </location>
</feature>
<gene>
    <name evidence="7" type="ORF">K8V56_07545</name>
</gene>
<name>A0A921KCQ6_SPOPS</name>
<dbReference type="Proteomes" id="UP000698173">
    <property type="component" value="Unassembled WGS sequence"/>
</dbReference>
<feature type="chain" id="PRO_5038371431" evidence="5">
    <location>
        <begin position="29"/>
        <end position="155"/>
    </location>
</feature>
<organism evidence="7 8">
    <name type="scientific">Sporosarcina psychrophila</name>
    <name type="common">Bacillus psychrophilus</name>
    <dbReference type="NCBI Taxonomy" id="1476"/>
    <lineage>
        <taxon>Bacteria</taxon>
        <taxon>Bacillati</taxon>
        <taxon>Bacillota</taxon>
        <taxon>Bacilli</taxon>
        <taxon>Bacillales</taxon>
        <taxon>Caryophanaceae</taxon>
        <taxon>Sporosarcina</taxon>
    </lineage>
</organism>
<dbReference type="AlphaFoldDB" id="A0A921KCQ6"/>
<keyword evidence="3" id="KW-0813">Transport</keyword>
<dbReference type="InterPro" id="IPR051313">
    <property type="entry name" value="Bact_iron-sidero_bind"/>
</dbReference>
<dbReference type="Gene3D" id="3.40.50.1980">
    <property type="entry name" value="Nitrogenase molybdenum iron protein domain"/>
    <property type="match status" value="1"/>
</dbReference>
<sequence length="155" mass="17152">MLKKFNLVIKTISIVGFILVLSACSNGANTTENQAEAKNNSTETRKVSTVMGDIEVPDRPERVVVDWHLGQVMALGLMPVGAPLTLTDYGKFLEPLVSDEMADIGSEGTVSMEKVLELEPDLIITWDQEAYEKYSKIAPTIVYDTTNYNSIHEEI</sequence>
<evidence type="ECO:0000313" key="8">
    <source>
        <dbReference type="Proteomes" id="UP000698173"/>
    </source>
</evidence>
<dbReference type="Pfam" id="PF01497">
    <property type="entry name" value="Peripla_BP_2"/>
    <property type="match status" value="1"/>
</dbReference>
<accession>A0A921KCQ6</accession>
<comment type="caution">
    <text evidence="7">The sequence shown here is derived from an EMBL/GenBank/DDBJ whole genome shotgun (WGS) entry which is preliminary data.</text>
</comment>
<dbReference type="PANTHER" id="PTHR30532:SF29">
    <property type="entry name" value="FE(3+) DICITRATE-BINDING PERIPLASMIC PROTEIN"/>
    <property type="match status" value="1"/>
</dbReference>
<proteinExistence type="inferred from homology"/>
<dbReference type="EMBL" id="DYWT01000127">
    <property type="protein sequence ID" value="HJF31617.1"/>
    <property type="molecule type" value="Genomic_DNA"/>
</dbReference>
<dbReference type="InterPro" id="IPR002491">
    <property type="entry name" value="ABC_transptr_periplasmic_BD"/>
</dbReference>
<evidence type="ECO:0000259" key="6">
    <source>
        <dbReference type="PROSITE" id="PS50983"/>
    </source>
</evidence>
<keyword evidence="4 5" id="KW-0732">Signal</keyword>
<protein>
    <submittedName>
        <fullName evidence="7">ABC transporter substrate-binding protein</fullName>
    </submittedName>
</protein>
<dbReference type="PANTHER" id="PTHR30532">
    <property type="entry name" value="IRON III DICITRATE-BINDING PERIPLASMIC PROTEIN"/>
    <property type="match status" value="1"/>
</dbReference>
<dbReference type="PROSITE" id="PS51257">
    <property type="entry name" value="PROKAR_LIPOPROTEIN"/>
    <property type="match status" value="1"/>
</dbReference>
<evidence type="ECO:0000256" key="2">
    <source>
        <dbReference type="ARBA" id="ARBA00008814"/>
    </source>
</evidence>
<dbReference type="SUPFAM" id="SSF53807">
    <property type="entry name" value="Helical backbone' metal receptor"/>
    <property type="match status" value="1"/>
</dbReference>
<dbReference type="GO" id="GO:1901678">
    <property type="term" value="P:iron coordination entity transport"/>
    <property type="evidence" value="ECO:0007669"/>
    <property type="project" value="UniProtKB-ARBA"/>
</dbReference>